<proteinExistence type="predicted"/>
<dbReference type="EMBL" id="JACEIK010004489">
    <property type="protein sequence ID" value="MCD9645645.1"/>
    <property type="molecule type" value="Genomic_DNA"/>
</dbReference>
<feature type="compositionally biased region" description="Gly residues" evidence="1">
    <location>
        <begin position="118"/>
        <end position="135"/>
    </location>
</feature>
<evidence type="ECO:0000313" key="2">
    <source>
        <dbReference type="EMBL" id="MCD9645645.1"/>
    </source>
</evidence>
<dbReference type="Proteomes" id="UP000823775">
    <property type="component" value="Unassembled WGS sequence"/>
</dbReference>
<keyword evidence="3" id="KW-1185">Reference proteome</keyword>
<feature type="region of interest" description="Disordered" evidence="1">
    <location>
        <begin position="109"/>
        <end position="135"/>
    </location>
</feature>
<reference evidence="2 3" key="1">
    <citation type="journal article" date="2021" name="BMC Genomics">
        <title>Datura genome reveals duplications of psychoactive alkaloid biosynthetic genes and high mutation rate following tissue culture.</title>
        <authorList>
            <person name="Rajewski A."/>
            <person name="Carter-House D."/>
            <person name="Stajich J."/>
            <person name="Litt A."/>
        </authorList>
    </citation>
    <scope>NUCLEOTIDE SEQUENCE [LARGE SCALE GENOMIC DNA]</scope>
    <source>
        <strain evidence="2">AR-01</strain>
    </source>
</reference>
<gene>
    <name evidence="2" type="ORF">HAX54_034689</name>
</gene>
<name>A0ABS8VI59_DATST</name>
<accession>A0ABS8VI59</accession>
<evidence type="ECO:0000313" key="3">
    <source>
        <dbReference type="Proteomes" id="UP000823775"/>
    </source>
</evidence>
<organism evidence="2 3">
    <name type="scientific">Datura stramonium</name>
    <name type="common">Jimsonweed</name>
    <name type="synonym">Common thornapple</name>
    <dbReference type="NCBI Taxonomy" id="4076"/>
    <lineage>
        <taxon>Eukaryota</taxon>
        <taxon>Viridiplantae</taxon>
        <taxon>Streptophyta</taxon>
        <taxon>Embryophyta</taxon>
        <taxon>Tracheophyta</taxon>
        <taxon>Spermatophyta</taxon>
        <taxon>Magnoliopsida</taxon>
        <taxon>eudicotyledons</taxon>
        <taxon>Gunneridae</taxon>
        <taxon>Pentapetalae</taxon>
        <taxon>asterids</taxon>
        <taxon>lamiids</taxon>
        <taxon>Solanales</taxon>
        <taxon>Solanaceae</taxon>
        <taxon>Solanoideae</taxon>
        <taxon>Datureae</taxon>
        <taxon>Datura</taxon>
    </lineage>
</organism>
<protein>
    <submittedName>
        <fullName evidence="2">Uncharacterized protein</fullName>
    </submittedName>
</protein>
<sequence>MVSLVVCSSKEATRRCCRTLLVVSGWCATVGRVRKLGEFAIVFGCCWSRYGEDEVLVSVLGGGEFILQGFGAARVRGKRRCAGGGLRPEADRGKGKRGERVCEALWFRGGRGGEREGSPGGRSGGDNGGFSIGVA</sequence>
<evidence type="ECO:0000256" key="1">
    <source>
        <dbReference type="SAM" id="MobiDB-lite"/>
    </source>
</evidence>
<comment type="caution">
    <text evidence="2">The sequence shown here is derived from an EMBL/GenBank/DDBJ whole genome shotgun (WGS) entry which is preliminary data.</text>
</comment>